<dbReference type="GO" id="GO:0003677">
    <property type="term" value="F:DNA binding"/>
    <property type="evidence" value="ECO:0007669"/>
    <property type="project" value="InterPro"/>
</dbReference>
<sequence length="124" mass="13735">MDATRVTISGGGMSFDTTMGELKSAASKIGRLPMKETADDRKVSDNAYSVTGAELRNFIERFEQLAAEKADIADQQKEVMAEAKGRGYDTKVIRKLIALRKRKPDDIAEEEAILEMYKQALGMT</sequence>
<gene>
    <name evidence="2" type="ORF">GCM10010991_07850</name>
</gene>
<name>A0A917YJ77_9RHOB</name>
<protein>
    <recommendedName>
        <fullName evidence="1">GapR-like DNA-binding domain-containing protein</fullName>
    </recommendedName>
</protein>
<keyword evidence="3" id="KW-1185">Reference proteome</keyword>
<accession>A0A917YJ77</accession>
<evidence type="ECO:0000313" key="3">
    <source>
        <dbReference type="Proteomes" id="UP000598196"/>
    </source>
</evidence>
<feature type="domain" description="GapR-like DNA-binding" evidence="1">
    <location>
        <begin position="53"/>
        <end position="122"/>
    </location>
</feature>
<dbReference type="Proteomes" id="UP000598196">
    <property type="component" value="Unassembled WGS sequence"/>
</dbReference>
<dbReference type="AlphaFoldDB" id="A0A917YJ77"/>
<organism evidence="2 3">
    <name type="scientific">Gemmobacter aquaticus</name>
    <dbReference type="NCBI Taxonomy" id="490185"/>
    <lineage>
        <taxon>Bacteria</taxon>
        <taxon>Pseudomonadati</taxon>
        <taxon>Pseudomonadota</taxon>
        <taxon>Alphaproteobacteria</taxon>
        <taxon>Rhodobacterales</taxon>
        <taxon>Paracoccaceae</taxon>
        <taxon>Gemmobacter</taxon>
    </lineage>
</organism>
<dbReference type="Pfam" id="PF10073">
    <property type="entry name" value="GapR_DNA-bd"/>
    <property type="match status" value="1"/>
</dbReference>
<evidence type="ECO:0000313" key="2">
    <source>
        <dbReference type="EMBL" id="GGO26822.1"/>
    </source>
</evidence>
<reference evidence="2 3" key="1">
    <citation type="journal article" date="2014" name="Int. J. Syst. Evol. Microbiol.">
        <title>Complete genome sequence of Corynebacterium casei LMG S-19264T (=DSM 44701T), isolated from a smear-ripened cheese.</title>
        <authorList>
            <consortium name="US DOE Joint Genome Institute (JGI-PGF)"/>
            <person name="Walter F."/>
            <person name="Albersmeier A."/>
            <person name="Kalinowski J."/>
            <person name="Ruckert C."/>
        </authorList>
    </citation>
    <scope>NUCLEOTIDE SEQUENCE [LARGE SCALE GENOMIC DNA]</scope>
    <source>
        <strain evidence="2 3">CGMCC 1.7029</strain>
    </source>
</reference>
<dbReference type="EMBL" id="BMLP01000001">
    <property type="protein sequence ID" value="GGO26822.1"/>
    <property type="molecule type" value="Genomic_DNA"/>
</dbReference>
<dbReference type="NCBIfam" id="NF010247">
    <property type="entry name" value="PRK13694.1"/>
    <property type="match status" value="1"/>
</dbReference>
<proteinExistence type="predicted"/>
<comment type="caution">
    <text evidence="2">The sequence shown here is derived from an EMBL/GenBank/DDBJ whole genome shotgun (WGS) entry which is preliminary data.</text>
</comment>
<evidence type="ECO:0000259" key="1">
    <source>
        <dbReference type="Pfam" id="PF10073"/>
    </source>
</evidence>
<dbReference type="InterPro" id="IPR046367">
    <property type="entry name" value="GapR-like_DNA-bd"/>
</dbReference>